<accession>A0A1B7ME24</accession>
<reference evidence="1 2" key="1">
    <citation type="submission" date="2016-06" db="EMBL/GenBank/DDBJ databases">
        <title>Comparative genomics of the ectomycorrhizal sister species Rhizopogon vinicolor and Rhizopogon vesiculosus (Basidiomycota: Boletales) reveals a divergence of the mating type B locus.</title>
        <authorList>
            <consortium name="DOE Joint Genome Institute"/>
            <person name="Mujic A.B."/>
            <person name="Kuo A."/>
            <person name="Tritt A."/>
            <person name="Lipzen A."/>
            <person name="Chen C."/>
            <person name="Johnson J."/>
            <person name="Sharma A."/>
            <person name="Barry K."/>
            <person name="Grigoriev I.V."/>
            <person name="Spatafora J.W."/>
        </authorList>
    </citation>
    <scope>NUCLEOTIDE SEQUENCE [LARGE SCALE GENOMIC DNA]</scope>
    <source>
        <strain evidence="1 2">AM-OR11-026</strain>
    </source>
</reference>
<evidence type="ECO:0000313" key="2">
    <source>
        <dbReference type="Proteomes" id="UP000092154"/>
    </source>
</evidence>
<dbReference type="OrthoDB" id="2709158at2759"/>
<gene>
    <name evidence="1" type="ORF">K503DRAFT_162521</name>
</gene>
<dbReference type="InParanoid" id="A0A1B7ME24"/>
<dbReference type="AlphaFoldDB" id="A0A1B7ME24"/>
<organism evidence="1 2">
    <name type="scientific">Rhizopogon vinicolor AM-OR11-026</name>
    <dbReference type="NCBI Taxonomy" id="1314800"/>
    <lineage>
        <taxon>Eukaryota</taxon>
        <taxon>Fungi</taxon>
        <taxon>Dikarya</taxon>
        <taxon>Basidiomycota</taxon>
        <taxon>Agaricomycotina</taxon>
        <taxon>Agaricomycetes</taxon>
        <taxon>Agaricomycetidae</taxon>
        <taxon>Boletales</taxon>
        <taxon>Suillineae</taxon>
        <taxon>Rhizopogonaceae</taxon>
        <taxon>Rhizopogon</taxon>
    </lineage>
</organism>
<dbReference type="Proteomes" id="UP000092154">
    <property type="component" value="Unassembled WGS sequence"/>
</dbReference>
<keyword evidence="2" id="KW-1185">Reference proteome</keyword>
<evidence type="ECO:0000313" key="1">
    <source>
        <dbReference type="EMBL" id="OAX30828.1"/>
    </source>
</evidence>
<protein>
    <submittedName>
        <fullName evidence="1">Uncharacterized protein</fullName>
    </submittedName>
</protein>
<sequence>MLRDVYPGAGTPVDYQEAFLMMREMLFIPPHHVVPLHTTTMPSNPLWVHLLVYCLVISPRSSVAFNPTPVTQLHCSNSQDKMSPLVVALPSSKLQQHKTDRHCTFLGDLNNLATRGKQHSNSSKANHKAKLRHRHRKLHLLLHRRLPHLPRLIVLLPAVRQRHSHNLLPPARVRHGGLVWYFSSAVRLSTSTDNGVQHMGNAFHYVYPVLLCRQ</sequence>
<name>A0A1B7ME24_9AGAM</name>
<dbReference type="EMBL" id="KV449871">
    <property type="protein sequence ID" value="OAX30828.1"/>
    <property type="molecule type" value="Genomic_DNA"/>
</dbReference>
<proteinExistence type="predicted"/>